<proteinExistence type="predicted"/>
<organism evidence="1 2">
    <name type="scientific">Macrococcoides goetzii</name>
    <dbReference type="NCBI Taxonomy" id="1891097"/>
    <lineage>
        <taxon>Bacteria</taxon>
        <taxon>Bacillati</taxon>
        <taxon>Bacillota</taxon>
        <taxon>Bacilli</taxon>
        <taxon>Bacillales</taxon>
        <taxon>Staphylococcaceae</taxon>
        <taxon>Macrococcoides</taxon>
    </lineage>
</organism>
<dbReference type="SUPFAM" id="SSF52833">
    <property type="entry name" value="Thioredoxin-like"/>
    <property type="match status" value="1"/>
</dbReference>
<dbReference type="AlphaFoldDB" id="A0A2G5NN19"/>
<evidence type="ECO:0000313" key="1">
    <source>
        <dbReference type="EMBL" id="RAI80120.1"/>
    </source>
</evidence>
<sequence length="183" mass="21594">MTTLIEYFNQGLSLEQYINQMEVNKAEMHKIYETFELPVDDPRLQFVKDKHLKAIVITEDWCGDAMMNLPVLMKIAEATDMPLSISLRDSNLDLMDQYLTNGGRSIPKFIFLDESGNEYTNWGPRAEKVQNFVMDLRKDLPAKDDKHFESKQKEVHHQIHEKYKNTPEFWNEVYESIMEQLTK</sequence>
<gene>
    <name evidence="1" type="ORF">BFS35_010065</name>
</gene>
<dbReference type="EMBL" id="MJBI02000004">
    <property type="protein sequence ID" value="RAI80120.1"/>
    <property type="molecule type" value="Genomic_DNA"/>
</dbReference>
<evidence type="ECO:0000313" key="2">
    <source>
        <dbReference type="Proteomes" id="UP000229523"/>
    </source>
</evidence>
<dbReference type="Pfam" id="PF14595">
    <property type="entry name" value="Thioredoxin_9"/>
    <property type="match status" value="1"/>
</dbReference>
<keyword evidence="2" id="KW-1185">Reference proteome</keyword>
<comment type="caution">
    <text evidence="1">The sequence shown here is derived from an EMBL/GenBank/DDBJ whole genome shotgun (WGS) entry which is preliminary data.</text>
</comment>
<reference evidence="1 2" key="1">
    <citation type="journal article" date="2018" name="Front. Microbiol.">
        <title>Description and Comparative Genomics of Macrococcus caseolyticus subsp. hominis subsp. nov., Macrococcus goetzii sp. nov., Macrococcus epidermidis sp. nov., and Macrococcus bohemicus sp. nov., Novel Macrococci From Human Clinical Material With Virulence Potential and Suspected Uptake of Foreign DNA by Natural Transformation.</title>
        <authorList>
            <person name="Maslanova I."/>
            <person name="Wertheimer Z."/>
            <person name="Sedlacek I."/>
            <person name="Svec P."/>
            <person name="Indrakova A."/>
            <person name="Kovarovic V."/>
            <person name="Schumann P."/>
            <person name="Sproer C."/>
            <person name="Kralova S."/>
            <person name="Sedo O."/>
            <person name="Kristofova L."/>
            <person name="Vrbovska V."/>
            <person name="Fuzik T."/>
            <person name="Petras P."/>
            <person name="Zdrahal Z."/>
            <person name="Ruzickova V."/>
            <person name="Doskar J."/>
            <person name="Pantucek R."/>
        </authorList>
    </citation>
    <scope>NUCLEOTIDE SEQUENCE [LARGE SCALE GENOMIC DNA]</scope>
    <source>
        <strain evidence="1 2">CCM 4927</strain>
    </source>
</reference>
<dbReference type="Gene3D" id="3.40.30.10">
    <property type="entry name" value="Glutaredoxin"/>
    <property type="match status" value="1"/>
</dbReference>
<accession>A0A2G5NN19</accession>
<dbReference type="Proteomes" id="UP000229523">
    <property type="component" value="Unassembled WGS sequence"/>
</dbReference>
<protein>
    <submittedName>
        <fullName evidence="1">Thioredoxin family protein</fullName>
    </submittedName>
</protein>
<dbReference type="InterPro" id="IPR036249">
    <property type="entry name" value="Thioredoxin-like_sf"/>
</dbReference>
<name>A0A2G5NN19_9STAP</name>
<dbReference type="RefSeq" id="WP_099580927.1">
    <property type="nucleotide sequence ID" value="NZ_MJBI02000004.1"/>
</dbReference>